<dbReference type="AlphaFoldDB" id="A0A6J0BVF7"/>
<accession>A0A6J0BVF7</accession>
<dbReference type="GeneID" id="107223636"/>
<evidence type="ECO:0000313" key="14">
    <source>
        <dbReference type="Proteomes" id="UP000829291"/>
    </source>
</evidence>
<dbReference type="GO" id="GO:1901701">
    <property type="term" value="P:cellular response to oxygen-containing compound"/>
    <property type="evidence" value="ECO:0007669"/>
    <property type="project" value="UniProtKB-ARBA"/>
</dbReference>
<evidence type="ECO:0000313" key="16">
    <source>
        <dbReference type="RefSeq" id="XP_015518867.1"/>
    </source>
</evidence>
<dbReference type="EC" id="2.7.1.14" evidence="10"/>
<dbReference type="GO" id="GO:1901135">
    <property type="term" value="P:carbohydrate derivative metabolic process"/>
    <property type="evidence" value="ECO:0007669"/>
    <property type="project" value="UniProtKB-ARBA"/>
</dbReference>
<evidence type="ECO:0000259" key="13">
    <source>
        <dbReference type="Pfam" id="PF00370"/>
    </source>
</evidence>
<dbReference type="GO" id="GO:0071396">
    <property type="term" value="P:cellular response to lipid"/>
    <property type="evidence" value="ECO:0007669"/>
    <property type="project" value="UniProtKB-ARBA"/>
</dbReference>
<dbReference type="Pfam" id="PF00370">
    <property type="entry name" value="FGGY_N"/>
    <property type="match status" value="1"/>
</dbReference>
<dbReference type="RefSeq" id="XP_015518867.1">
    <property type="nucleotide sequence ID" value="XM_015663381.1"/>
</dbReference>
<evidence type="ECO:0000256" key="11">
    <source>
        <dbReference type="ARBA" id="ARBA00069425"/>
    </source>
</evidence>
<dbReference type="RefSeq" id="XP_046592232.1">
    <property type="nucleotide sequence ID" value="XM_046736276.1"/>
</dbReference>
<dbReference type="Proteomes" id="UP000829291">
    <property type="component" value="Chromosome 4"/>
</dbReference>
<dbReference type="GO" id="GO:0050277">
    <property type="term" value="F:sedoheptulokinase activity"/>
    <property type="evidence" value="ECO:0007669"/>
    <property type="project" value="UniProtKB-EC"/>
</dbReference>
<feature type="domain" description="Carbohydrate kinase FGGY N-terminal" evidence="13">
    <location>
        <begin position="53"/>
        <end position="304"/>
    </location>
</feature>
<evidence type="ECO:0000256" key="6">
    <source>
        <dbReference type="ARBA" id="ARBA00022777"/>
    </source>
</evidence>
<protein>
    <recommendedName>
        <fullName evidence="11">Sedoheptulokinase</fullName>
        <ecNumber evidence="10">2.7.1.14</ecNumber>
    </recommendedName>
    <alternativeName>
        <fullName evidence="12">Carbohydrate kinase-like protein</fullName>
    </alternativeName>
</protein>
<dbReference type="RefSeq" id="XP_015518866.1">
    <property type="nucleotide sequence ID" value="XM_015663380.1"/>
</dbReference>
<reference evidence="15 16" key="1">
    <citation type="submission" date="2025-04" db="UniProtKB">
        <authorList>
            <consortium name="RefSeq"/>
        </authorList>
    </citation>
    <scope>IDENTIFICATION</scope>
    <source>
        <tissue evidence="18">Thorax and Abdomen</tissue>
        <tissue evidence="15 16">Whole body</tissue>
    </source>
</reference>
<evidence type="ECO:0000313" key="18">
    <source>
        <dbReference type="RefSeq" id="XP_046592232.1"/>
    </source>
</evidence>
<organism evidence="14 15">
    <name type="scientific">Neodiprion lecontei</name>
    <name type="common">Redheaded pine sawfly</name>
    <dbReference type="NCBI Taxonomy" id="441921"/>
    <lineage>
        <taxon>Eukaryota</taxon>
        <taxon>Metazoa</taxon>
        <taxon>Ecdysozoa</taxon>
        <taxon>Arthropoda</taxon>
        <taxon>Hexapoda</taxon>
        <taxon>Insecta</taxon>
        <taxon>Pterygota</taxon>
        <taxon>Neoptera</taxon>
        <taxon>Endopterygota</taxon>
        <taxon>Hymenoptera</taxon>
        <taxon>Tenthredinoidea</taxon>
        <taxon>Diprionidae</taxon>
        <taxon>Diprioninae</taxon>
        <taxon>Neodiprion</taxon>
    </lineage>
</organism>
<evidence type="ECO:0000256" key="1">
    <source>
        <dbReference type="ARBA" id="ARBA00004496"/>
    </source>
</evidence>
<dbReference type="RefSeq" id="XP_015518868.1">
    <property type="nucleotide sequence ID" value="XM_015663382.1"/>
</dbReference>
<gene>
    <name evidence="15 16 17 18" type="primary">LOC107223636</name>
</gene>
<proteinExistence type="inferred from homology"/>
<dbReference type="GO" id="GO:0005524">
    <property type="term" value="F:ATP binding"/>
    <property type="evidence" value="ECO:0007669"/>
    <property type="project" value="UniProtKB-KW"/>
</dbReference>
<comment type="catalytic activity">
    <reaction evidence="8">
        <text>sedoheptulose + ATP = D-sedoheptulose 7-phosphate + ADP + H(+)</text>
        <dbReference type="Rhea" id="RHEA:23844"/>
        <dbReference type="ChEBI" id="CHEBI:15378"/>
        <dbReference type="ChEBI" id="CHEBI:16802"/>
        <dbReference type="ChEBI" id="CHEBI:30616"/>
        <dbReference type="ChEBI" id="CHEBI:57483"/>
        <dbReference type="ChEBI" id="CHEBI:456216"/>
        <dbReference type="EC" id="2.7.1.14"/>
    </reaction>
</comment>
<dbReference type="GO" id="GO:0006071">
    <property type="term" value="P:glycerol metabolic process"/>
    <property type="evidence" value="ECO:0007669"/>
    <property type="project" value="TreeGrafter"/>
</dbReference>
<dbReference type="GO" id="GO:0005829">
    <property type="term" value="C:cytosol"/>
    <property type="evidence" value="ECO:0007669"/>
    <property type="project" value="TreeGrafter"/>
</dbReference>
<dbReference type="InterPro" id="IPR018484">
    <property type="entry name" value="FGGY_N"/>
</dbReference>
<dbReference type="Gene3D" id="3.30.420.40">
    <property type="match status" value="2"/>
</dbReference>
<dbReference type="CDD" id="cd07777">
    <property type="entry name" value="ASKHA_NBD_FGGY_SHK"/>
    <property type="match status" value="1"/>
</dbReference>
<dbReference type="SUPFAM" id="SSF53067">
    <property type="entry name" value="Actin-like ATPase domain"/>
    <property type="match status" value="2"/>
</dbReference>
<dbReference type="PANTHER" id="PTHR10196:SF67">
    <property type="entry name" value="SEDOHEPTULOKINASE"/>
    <property type="match status" value="1"/>
</dbReference>
<evidence type="ECO:0000256" key="10">
    <source>
        <dbReference type="ARBA" id="ARBA00066341"/>
    </source>
</evidence>
<sequence length="512" mass="56258">MCFEKKFTQSGYKQFTLTATLERFSSLHFTSSSLRSPLVYSQLTIMAHSQKLALGIDLGTTSVKVVVVSTETKQIVSKQSKDTQANVPSDLGVEGNKQDVPKILSAVHSCVSRIPKDLLRQVVNIGICGQMHGVTFWKYSSEEDDKEHDGVFKLEISREKVSPLYTWQDSRCDPKFLASLPASKSHLTTHSGYGCATIFWFAKYKHEKLSKYNRCGTVQDLLVALLCGHSEVTISTQNAASWGYFLTTESRWEIDVLSQHEFPTHILPSKILQPGQAAGCLEQTWFGIPAGTPVGVALGDLQCSVYALLKDPTDAVLNISTSAQLAYVDPFFSPKQSGETAKIQHFPYFEGRYLAVAASLNGGNSLATFVRALQQWSMDLGFSIPQSKVWEKLIALGQEDTAISDLEIVPTLLGERHAPEHTASVSQITLDTLQLGQIFRALCSGVIKNLHNMMPQEVLQKAGIQQIVGNGSGLVRNLVLQKEVLRWYQLPLEIGQSGDAALGSALAVINHN</sequence>
<dbReference type="GO" id="GO:0009617">
    <property type="term" value="P:response to bacterium"/>
    <property type="evidence" value="ECO:0007669"/>
    <property type="project" value="UniProtKB-ARBA"/>
</dbReference>
<dbReference type="GO" id="GO:0046496">
    <property type="term" value="P:nicotinamide nucleotide metabolic process"/>
    <property type="evidence" value="ECO:0007669"/>
    <property type="project" value="UniProtKB-ARBA"/>
</dbReference>
<evidence type="ECO:0000313" key="17">
    <source>
        <dbReference type="RefSeq" id="XP_015518868.1"/>
    </source>
</evidence>
<keyword evidence="3" id="KW-0963">Cytoplasm</keyword>
<evidence type="ECO:0000256" key="12">
    <source>
        <dbReference type="ARBA" id="ARBA00076706"/>
    </source>
</evidence>
<keyword evidence="7" id="KW-0067">ATP-binding</keyword>
<dbReference type="FunFam" id="3.30.420.40:FF:000132">
    <property type="entry name" value="Sedoheptulokinase"/>
    <property type="match status" value="1"/>
</dbReference>
<dbReference type="InterPro" id="IPR043129">
    <property type="entry name" value="ATPase_NBD"/>
</dbReference>
<keyword evidence="5" id="KW-0547">Nucleotide-binding</keyword>
<comment type="subcellular location">
    <subcellularLocation>
        <location evidence="1">Cytoplasm</location>
    </subcellularLocation>
</comment>
<keyword evidence="6" id="KW-0418">Kinase</keyword>
<comment type="similarity">
    <text evidence="2">Belongs to the FGGY kinase family.</text>
</comment>
<evidence type="ECO:0000256" key="9">
    <source>
        <dbReference type="ARBA" id="ARBA00057196"/>
    </source>
</evidence>
<dbReference type="OrthoDB" id="10264182at2759"/>
<dbReference type="KEGG" id="nlo:107223636"/>
<evidence type="ECO:0000256" key="3">
    <source>
        <dbReference type="ARBA" id="ARBA00022490"/>
    </source>
</evidence>
<dbReference type="GO" id="GO:0006163">
    <property type="term" value="P:purine nucleotide metabolic process"/>
    <property type="evidence" value="ECO:0007669"/>
    <property type="project" value="UniProtKB-ARBA"/>
</dbReference>
<dbReference type="PANTHER" id="PTHR10196">
    <property type="entry name" value="SUGAR KINASE"/>
    <property type="match status" value="1"/>
</dbReference>
<dbReference type="FunFam" id="3.30.420.40:FF:000111">
    <property type="entry name" value="Sedoheptulokinase"/>
    <property type="match status" value="1"/>
</dbReference>
<keyword evidence="14" id="KW-1185">Reference proteome</keyword>
<evidence type="ECO:0000256" key="5">
    <source>
        <dbReference type="ARBA" id="ARBA00022741"/>
    </source>
</evidence>
<evidence type="ECO:0000256" key="4">
    <source>
        <dbReference type="ARBA" id="ARBA00022679"/>
    </source>
</evidence>
<evidence type="ECO:0000256" key="2">
    <source>
        <dbReference type="ARBA" id="ARBA00009156"/>
    </source>
</evidence>
<evidence type="ECO:0000313" key="15">
    <source>
        <dbReference type="RefSeq" id="XP_015518866.1"/>
    </source>
</evidence>
<dbReference type="GO" id="GO:0006091">
    <property type="term" value="P:generation of precursor metabolites and energy"/>
    <property type="evidence" value="ECO:0007669"/>
    <property type="project" value="UniProtKB-ARBA"/>
</dbReference>
<evidence type="ECO:0000256" key="7">
    <source>
        <dbReference type="ARBA" id="ARBA00022840"/>
    </source>
</evidence>
<keyword evidence="4" id="KW-0808">Transferase</keyword>
<comment type="function">
    <text evidence="9">Acts as a modulator of macrophage activation through control of glucose metabolism.</text>
</comment>
<evidence type="ECO:0000256" key="8">
    <source>
        <dbReference type="ARBA" id="ARBA00052736"/>
    </source>
</evidence>
<name>A0A6J0BVF7_NEOLC</name>